<name>A0A3L6RFL9_PANMI</name>
<dbReference type="OrthoDB" id="10595308at2759"/>
<reference evidence="2" key="1">
    <citation type="journal article" date="2019" name="Nat. Commun.">
        <title>The genome of broomcorn millet.</title>
        <authorList>
            <person name="Zou C."/>
            <person name="Miki D."/>
            <person name="Li D."/>
            <person name="Tang Q."/>
            <person name="Xiao L."/>
            <person name="Rajput S."/>
            <person name="Deng P."/>
            <person name="Jia W."/>
            <person name="Huang R."/>
            <person name="Zhang M."/>
            <person name="Sun Y."/>
            <person name="Hu J."/>
            <person name="Fu X."/>
            <person name="Schnable P.S."/>
            <person name="Li F."/>
            <person name="Zhang H."/>
            <person name="Feng B."/>
            <person name="Zhu X."/>
            <person name="Liu R."/>
            <person name="Schnable J.C."/>
            <person name="Zhu J.-K."/>
            <person name="Zhang H."/>
        </authorList>
    </citation>
    <scope>NUCLEOTIDE SEQUENCE [LARGE SCALE GENOMIC DNA]</scope>
</reference>
<dbReference type="AlphaFoldDB" id="A0A3L6RFL9"/>
<dbReference type="EMBL" id="PQIB02000008">
    <property type="protein sequence ID" value="RLN03096.1"/>
    <property type="molecule type" value="Genomic_DNA"/>
</dbReference>
<protein>
    <submittedName>
        <fullName evidence="1">Uncharacterized protein</fullName>
    </submittedName>
</protein>
<gene>
    <name evidence="1" type="ORF">C2845_PM13G26480</name>
</gene>
<evidence type="ECO:0000313" key="1">
    <source>
        <dbReference type="EMBL" id="RLN03096.1"/>
    </source>
</evidence>
<comment type="caution">
    <text evidence="1">The sequence shown here is derived from an EMBL/GenBank/DDBJ whole genome shotgun (WGS) entry which is preliminary data.</text>
</comment>
<accession>A0A3L6RFL9</accession>
<evidence type="ECO:0000313" key="2">
    <source>
        <dbReference type="Proteomes" id="UP000275267"/>
    </source>
</evidence>
<sequence>MKIRRTEYRPCPVVLITASGLQDVRIGIGTGPMLRDGIKFAVAARAEDLKKFCSPPDSKGAKYTVEYLYGYMIGGSSHYEIPSADLYESAQLD</sequence>
<keyword evidence="2" id="KW-1185">Reference proteome</keyword>
<organism evidence="1 2">
    <name type="scientific">Panicum miliaceum</name>
    <name type="common">Proso millet</name>
    <name type="synonym">Broomcorn millet</name>
    <dbReference type="NCBI Taxonomy" id="4540"/>
    <lineage>
        <taxon>Eukaryota</taxon>
        <taxon>Viridiplantae</taxon>
        <taxon>Streptophyta</taxon>
        <taxon>Embryophyta</taxon>
        <taxon>Tracheophyta</taxon>
        <taxon>Spermatophyta</taxon>
        <taxon>Magnoliopsida</taxon>
        <taxon>Liliopsida</taxon>
        <taxon>Poales</taxon>
        <taxon>Poaceae</taxon>
        <taxon>PACMAD clade</taxon>
        <taxon>Panicoideae</taxon>
        <taxon>Panicodae</taxon>
        <taxon>Paniceae</taxon>
        <taxon>Panicinae</taxon>
        <taxon>Panicum</taxon>
        <taxon>Panicum sect. Panicum</taxon>
    </lineage>
</organism>
<proteinExistence type="predicted"/>
<dbReference type="Proteomes" id="UP000275267">
    <property type="component" value="Unassembled WGS sequence"/>
</dbReference>